<evidence type="ECO:0000256" key="9">
    <source>
        <dbReference type="ARBA" id="ARBA00023049"/>
    </source>
</evidence>
<dbReference type="EMBL" id="BLXY01000003">
    <property type="protein sequence ID" value="GFO64434.1"/>
    <property type="molecule type" value="Genomic_DNA"/>
</dbReference>
<keyword evidence="7" id="KW-0862">Zinc</keyword>
<protein>
    <recommendedName>
        <fullName evidence="12">Murein endopeptidase K</fullName>
    </recommendedName>
</protein>
<dbReference type="Proteomes" id="UP000568888">
    <property type="component" value="Unassembled WGS sequence"/>
</dbReference>
<comment type="similarity">
    <text evidence="11">Belongs to the peptidase M15 family.</text>
</comment>
<keyword evidence="8" id="KW-0408">Iron</keyword>
<accession>A0A6V8MX77</accession>
<evidence type="ECO:0000256" key="3">
    <source>
        <dbReference type="ARBA" id="ARBA00022670"/>
    </source>
</evidence>
<evidence type="ECO:0000256" key="8">
    <source>
        <dbReference type="ARBA" id="ARBA00023014"/>
    </source>
</evidence>
<dbReference type="InterPro" id="IPR010275">
    <property type="entry name" value="MepK"/>
</dbReference>
<reference evidence="14" key="2">
    <citation type="journal article" date="2021" name="Int. J. Syst. Evol. Microbiol.">
        <title>Geomonas silvestris sp. nov., Geomonas paludis sp. nov. and Geomonas limicola sp. nov., isolated from terrestrial environments, and emended description of the genus Geomonas.</title>
        <authorList>
            <person name="Itoh H."/>
            <person name="Xu Z."/>
            <person name="Masuda Y."/>
            <person name="Ushijima N."/>
            <person name="Hayakawa C."/>
            <person name="Shiratori Y."/>
            <person name="Senoo K."/>
        </authorList>
    </citation>
    <scope>NUCLEOTIDE SEQUENCE</scope>
    <source>
        <strain evidence="14">Red736</strain>
    </source>
</reference>
<evidence type="ECO:0000313" key="17">
    <source>
        <dbReference type="Proteomes" id="UP000831485"/>
    </source>
</evidence>
<dbReference type="InterPro" id="IPR009045">
    <property type="entry name" value="Zn_M74/Hedgehog-like"/>
</dbReference>
<dbReference type="GO" id="GO:0008237">
    <property type="term" value="F:metallopeptidase activity"/>
    <property type="evidence" value="ECO:0007669"/>
    <property type="project" value="UniProtKB-KW"/>
</dbReference>
<keyword evidence="10" id="KW-0961">Cell wall biogenesis/degradation</keyword>
<proteinExistence type="inferred from homology"/>
<evidence type="ECO:0000256" key="4">
    <source>
        <dbReference type="ARBA" id="ARBA00022723"/>
    </source>
</evidence>
<evidence type="ECO:0000256" key="12">
    <source>
        <dbReference type="ARBA" id="ARBA00093666"/>
    </source>
</evidence>
<dbReference type="RefSeq" id="WP_183347498.1">
    <property type="nucleotide sequence ID" value="NZ_BLXY01000003.1"/>
</dbReference>
<dbReference type="Gene3D" id="3.30.1380.10">
    <property type="match status" value="1"/>
</dbReference>
<evidence type="ECO:0000256" key="1">
    <source>
        <dbReference type="ARBA" id="ARBA00001947"/>
    </source>
</evidence>
<dbReference type="SUPFAM" id="SSF55166">
    <property type="entry name" value="Hedgehog/DD-peptidase"/>
    <property type="match status" value="1"/>
</dbReference>
<evidence type="ECO:0000256" key="13">
    <source>
        <dbReference type="SAM" id="SignalP"/>
    </source>
</evidence>
<evidence type="ECO:0000313" key="14">
    <source>
        <dbReference type="EMBL" id="GFO64434.1"/>
    </source>
</evidence>
<name>A0A6V8MX77_9BACT</name>
<keyword evidence="17" id="KW-1185">Reference proteome</keyword>
<dbReference type="PANTHER" id="PTHR37425">
    <property type="match status" value="1"/>
</dbReference>
<dbReference type="GO" id="GO:0046872">
    <property type="term" value="F:metal ion binding"/>
    <property type="evidence" value="ECO:0007669"/>
    <property type="project" value="UniProtKB-KW"/>
</dbReference>
<reference evidence="16" key="1">
    <citation type="submission" date="2020-06" db="EMBL/GenBank/DDBJ databases">
        <title>Draft genomic sequecing of Geomonas sp. Red736.</title>
        <authorList>
            <person name="Itoh H."/>
            <person name="Xu Z.X."/>
            <person name="Ushijima N."/>
            <person name="Masuda Y."/>
            <person name="Shiratori Y."/>
            <person name="Senoo K."/>
        </authorList>
    </citation>
    <scope>NUCLEOTIDE SEQUENCE [LARGE SCALE GENOMIC DNA]</scope>
    <source>
        <strain evidence="16">Red736</strain>
    </source>
</reference>
<keyword evidence="3" id="KW-0645">Protease</keyword>
<keyword evidence="4" id="KW-0479">Metal-binding</keyword>
<dbReference type="AlphaFoldDB" id="A0A6V8MX77"/>
<evidence type="ECO:0000256" key="10">
    <source>
        <dbReference type="ARBA" id="ARBA00023316"/>
    </source>
</evidence>
<evidence type="ECO:0000256" key="7">
    <source>
        <dbReference type="ARBA" id="ARBA00022833"/>
    </source>
</evidence>
<gene>
    <name evidence="14" type="primary">ycbK</name>
    <name evidence="14" type="ORF">GMPD_23530</name>
    <name evidence="15" type="ORF">M1B72_13405</name>
</gene>
<dbReference type="GO" id="GO:0071555">
    <property type="term" value="P:cell wall organization"/>
    <property type="evidence" value="ECO:0007669"/>
    <property type="project" value="UniProtKB-KW"/>
</dbReference>
<evidence type="ECO:0000256" key="6">
    <source>
        <dbReference type="ARBA" id="ARBA00022801"/>
    </source>
</evidence>
<evidence type="ECO:0000256" key="2">
    <source>
        <dbReference type="ARBA" id="ARBA00004776"/>
    </source>
</evidence>
<keyword evidence="8" id="KW-0411">Iron-sulfur</keyword>
<evidence type="ECO:0000256" key="5">
    <source>
        <dbReference type="ARBA" id="ARBA00022729"/>
    </source>
</evidence>
<comment type="cofactor">
    <cofactor evidence="1">
        <name>Zn(2+)</name>
        <dbReference type="ChEBI" id="CHEBI:29105"/>
    </cofactor>
</comment>
<dbReference type="GO" id="GO:0006508">
    <property type="term" value="P:proteolysis"/>
    <property type="evidence" value="ECO:0007669"/>
    <property type="project" value="UniProtKB-KW"/>
</dbReference>
<feature type="chain" id="PRO_5028257603" description="Murein endopeptidase K" evidence="13">
    <location>
        <begin position="31"/>
        <end position="186"/>
    </location>
</feature>
<evidence type="ECO:0000313" key="15">
    <source>
        <dbReference type="EMBL" id="UPU34446.1"/>
    </source>
</evidence>
<keyword evidence="9" id="KW-0482">Metalloprotease</keyword>
<evidence type="ECO:0000313" key="16">
    <source>
        <dbReference type="Proteomes" id="UP000568888"/>
    </source>
</evidence>
<dbReference type="Proteomes" id="UP000831485">
    <property type="component" value="Chromosome"/>
</dbReference>
<feature type="signal peptide" evidence="13">
    <location>
        <begin position="1"/>
        <end position="30"/>
    </location>
</feature>
<dbReference type="PANTHER" id="PTHR37425:SF1">
    <property type="entry name" value="OUTER MEMBRANE PROTEIN"/>
    <property type="match status" value="1"/>
</dbReference>
<dbReference type="Pfam" id="PF05951">
    <property type="entry name" value="Peptidase_M15_2"/>
    <property type="match status" value="1"/>
</dbReference>
<comment type="pathway">
    <text evidence="2">Cell wall biogenesis; cell wall polysaccharide biosynthesis.</text>
</comment>
<evidence type="ECO:0000256" key="11">
    <source>
        <dbReference type="ARBA" id="ARBA00093448"/>
    </source>
</evidence>
<reference evidence="15" key="3">
    <citation type="submission" date="2022-04" db="EMBL/GenBank/DDBJ databases">
        <authorList>
            <person name="Liu G."/>
        </authorList>
    </citation>
    <scope>NUCLEOTIDE SEQUENCE</scope>
    <source>
        <strain evidence="15">RG22</strain>
    </source>
</reference>
<dbReference type="InterPro" id="IPR006311">
    <property type="entry name" value="TAT_signal"/>
</dbReference>
<dbReference type="EMBL" id="CP096574">
    <property type="protein sequence ID" value="UPU34446.1"/>
    <property type="molecule type" value="Genomic_DNA"/>
</dbReference>
<dbReference type="PROSITE" id="PS51318">
    <property type="entry name" value="TAT"/>
    <property type="match status" value="1"/>
</dbReference>
<keyword evidence="6" id="KW-0378">Hydrolase</keyword>
<keyword evidence="5 13" id="KW-0732">Signal</keyword>
<dbReference type="GO" id="GO:0051536">
    <property type="term" value="F:iron-sulfur cluster binding"/>
    <property type="evidence" value="ECO:0007669"/>
    <property type="project" value="UniProtKB-KW"/>
</dbReference>
<organism evidence="14 16">
    <name type="scientific">Geomonas paludis</name>
    <dbReference type="NCBI Taxonomy" id="2740185"/>
    <lineage>
        <taxon>Bacteria</taxon>
        <taxon>Pseudomonadati</taxon>
        <taxon>Thermodesulfobacteriota</taxon>
        <taxon>Desulfuromonadia</taxon>
        <taxon>Geobacterales</taxon>
        <taxon>Geobacteraceae</taxon>
        <taxon>Geomonas</taxon>
    </lineage>
</organism>
<sequence length="186" mass="20749">MKDTMLCRRMFLKSSAFFAATVLGAKSAFAKFMEGGGAPEGKLSLYNVNCKERLSVTYRNSLGEYCDEALQALNWIFRCHHTNEITAMDLRVLEYLNRLDNCLGGDNEIHIISGYRSPEYNARLRSRSAGVAKDSLHMKGMAIDLAIPRIGLDRIRRTAIALAAGGVGYYPQSGFVHIDSGLFRTW</sequence>